<proteinExistence type="predicted"/>
<reference evidence="1" key="1">
    <citation type="journal article" date="2016" name="Proc. Natl. Acad. Sci. U.S.A.">
        <title>Lipid metabolic changes in an early divergent fungus govern the establishment of a mutualistic symbiosis with endobacteria.</title>
        <authorList>
            <person name="Lastovetsky O.A."/>
            <person name="Gaspar M.L."/>
            <person name="Mondo S.J."/>
            <person name="LaButti K.M."/>
            <person name="Sandor L."/>
            <person name="Grigoriev I.V."/>
            <person name="Henry S.A."/>
            <person name="Pawlowska T.E."/>
        </authorList>
    </citation>
    <scope>NUCLEOTIDE SEQUENCE [LARGE SCALE GENOMIC DNA]</scope>
    <source>
        <strain evidence="1">ATCC 52814</strain>
    </source>
</reference>
<organism evidence="1">
    <name type="scientific">Rhizopus microsporus var. microsporus</name>
    <dbReference type="NCBI Taxonomy" id="86635"/>
    <lineage>
        <taxon>Eukaryota</taxon>
        <taxon>Fungi</taxon>
        <taxon>Fungi incertae sedis</taxon>
        <taxon>Mucoromycota</taxon>
        <taxon>Mucoromycotina</taxon>
        <taxon>Mucoromycetes</taxon>
        <taxon>Mucorales</taxon>
        <taxon>Mucorineae</taxon>
        <taxon>Rhizopodaceae</taxon>
        <taxon>Rhizopus</taxon>
    </lineage>
</organism>
<dbReference type="AlphaFoldDB" id="A0A1X0R464"/>
<sequence length="102" mass="12134">MAKIKGYIKADDTHQALTERKKAITSLKSLIWERNAAEFNRKLQPFLLDFWSYTQLISYLCISCFNNDNFKRWAKAYQPAIYTNAETNNYIESWDNRLKTIE</sequence>
<dbReference type="EMBL" id="KV921916">
    <property type="protein sequence ID" value="ORE06802.1"/>
    <property type="molecule type" value="Genomic_DNA"/>
</dbReference>
<accession>A0A1X0R464</accession>
<name>A0A1X0R464_RHIZD</name>
<dbReference type="VEuPathDB" id="FungiDB:BCV72DRAFT_118659"/>
<protein>
    <submittedName>
        <fullName evidence="1">Uncharacterized protein</fullName>
    </submittedName>
</protein>
<gene>
    <name evidence="1" type="ORF">BCV72DRAFT_118659</name>
</gene>
<dbReference type="OrthoDB" id="2430203at2759"/>
<evidence type="ECO:0000313" key="1">
    <source>
        <dbReference type="EMBL" id="ORE06802.1"/>
    </source>
</evidence>
<dbReference type="Proteomes" id="UP000242414">
    <property type="component" value="Unassembled WGS sequence"/>
</dbReference>